<organism evidence="5 6">
    <name type="scientific">Pseudolactococcus hodotermopsidis</name>
    <dbReference type="NCBI Taxonomy" id="2709157"/>
    <lineage>
        <taxon>Bacteria</taxon>
        <taxon>Bacillati</taxon>
        <taxon>Bacillota</taxon>
        <taxon>Bacilli</taxon>
        <taxon>Lactobacillales</taxon>
        <taxon>Streptococcaceae</taxon>
        <taxon>Pseudolactococcus</taxon>
    </lineage>
</organism>
<dbReference type="InterPro" id="IPR036291">
    <property type="entry name" value="NAD(P)-bd_dom_sf"/>
</dbReference>
<evidence type="ECO:0000256" key="1">
    <source>
        <dbReference type="ARBA" id="ARBA00010928"/>
    </source>
</evidence>
<dbReference type="Gene3D" id="3.30.360.10">
    <property type="entry name" value="Dihydrodipicolinate Reductase, domain 2"/>
    <property type="match status" value="1"/>
</dbReference>
<dbReference type="SUPFAM" id="SSF55347">
    <property type="entry name" value="Glyceraldehyde-3-phosphate dehydrogenase-like, C-terminal domain"/>
    <property type="match status" value="1"/>
</dbReference>
<dbReference type="PANTHER" id="PTHR22604">
    <property type="entry name" value="OXIDOREDUCTASES"/>
    <property type="match status" value="1"/>
</dbReference>
<keyword evidence="6" id="KW-1185">Reference proteome</keyword>
<dbReference type="Proteomes" id="UP000480303">
    <property type="component" value="Unassembled WGS sequence"/>
</dbReference>
<dbReference type="SUPFAM" id="SSF51735">
    <property type="entry name" value="NAD(P)-binding Rossmann-fold domains"/>
    <property type="match status" value="1"/>
</dbReference>
<name>A0A6A0BBC9_9LACT</name>
<dbReference type="Pfam" id="PF01408">
    <property type="entry name" value="GFO_IDH_MocA"/>
    <property type="match status" value="1"/>
</dbReference>
<proteinExistence type="inferred from homology"/>
<dbReference type="Gene3D" id="3.40.50.720">
    <property type="entry name" value="NAD(P)-binding Rossmann-like Domain"/>
    <property type="match status" value="1"/>
</dbReference>
<evidence type="ECO:0000259" key="3">
    <source>
        <dbReference type="Pfam" id="PF01408"/>
    </source>
</evidence>
<protein>
    <submittedName>
        <fullName evidence="5">Oxidoreductase</fullName>
    </submittedName>
</protein>
<comment type="similarity">
    <text evidence="1">Belongs to the Gfo/Idh/MocA family.</text>
</comment>
<keyword evidence="2" id="KW-0560">Oxidoreductase</keyword>
<dbReference type="InterPro" id="IPR000683">
    <property type="entry name" value="Gfo/Idh/MocA-like_OxRdtase_N"/>
</dbReference>
<gene>
    <name evidence="5" type="ORF">Hs30E_12030</name>
</gene>
<evidence type="ECO:0000313" key="5">
    <source>
        <dbReference type="EMBL" id="GFH42652.1"/>
    </source>
</evidence>
<dbReference type="Pfam" id="PF22725">
    <property type="entry name" value="GFO_IDH_MocA_C3"/>
    <property type="match status" value="1"/>
</dbReference>
<comment type="caution">
    <text evidence="5">The sequence shown here is derived from an EMBL/GenBank/DDBJ whole genome shotgun (WGS) entry which is preliminary data.</text>
</comment>
<feature type="domain" description="Gfo/Idh/MocA-like oxidoreductase N-terminal" evidence="3">
    <location>
        <begin position="6"/>
        <end position="123"/>
    </location>
</feature>
<dbReference type="PANTHER" id="PTHR22604:SF105">
    <property type="entry name" value="TRANS-1,2-DIHYDROBENZENE-1,2-DIOL DEHYDROGENASE"/>
    <property type="match status" value="1"/>
</dbReference>
<evidence type="ECO:0000256" key="2">
    <source>
        <dbReference type="ARBA" id="ARBA00023002"/>
    </source>
</evidence>
<dbReference type="GO" id="GO:0016491">
    <property type="term" value="F:oxidoreductase activity"/>
    <property type="evidence" value="ECO:0007669"/>
    <property type="project" value="UniProtKB-KW"/>
</dbReference>
<dbReference type="AlphaFoldDB" id="A0A6A0BBC9"/>
<feature type="domain" description="GFO/IDH/MocA-like oxidoreductase" evidence="4">
    <location>
        <begin position="133"/>
        <end position="247"/>
    </location>
</feature>
<dbReference type="InterPro" id="IPR055170">
    <property type="entry name" value="GFO_IDH_MocA-like_dom"/>
</dbReference>
<dbReference type="InterPro" id="IPR050984">
    <property type="entry name" value="Gfo/Idh/MocA_domain"/>
</dbReference>
<sequence>MEMTKLKYGIMGGASIVPRFVTALKQSDESLAQALATRDIMKTQKLAEELDIPVVHATYEDLVADPELDVIYIPLWNKGHFEGAKLAIEAGKNVLLEKPFTLKTSEAKALFALAHKHNVFLMEAQKAVFLPVIQKVKAAIDSGKIGKIEWVDAQQSHPGVEEIPWFEEATAGGGAYIGSASYPLSVLQYLFGTGFDSVNGYLTHLKGKSDTKGQVIVTKGNLMMSSLITTSFQLESRMVIYGTKGKITIPDYWKTDRAIIETEWQTQKIDLPHDSEFVFEIAHVAACLKNGNLTSPIMTPELTIATGKVVETLYQESFGQDYLC</sequence>
<evidence type="ECO:0000259" key="4">
    <source>
        <dbReference type="Pfam" id="PF22725"/>
    </source>
</evidence>
<dbReference type="EMBL" id="BLLI01000033">
    <property type="protein sequence ID" value="GFH42652.1"/>
    <property type="molecule type" value="Genomic_DNA"/>
</dbReference>
<accession>A0A6A0BBC9</accession>
<dbReference type="GO" id="GO:0000166">
    <property type="term" value="F:nucleotide binding"/>
    <property type="evidence" value="ECO:0007669"/>
    <property type="project" value="InterPro"/>
</dbReference>
<reference evidence="5 6" key="1">
    <citation type="submission" date="2020-02" db="EMBL/GenBank/DDBJ databases">
        <title>Draft genome sequence of Lactococcus sp. Hs30E4-3.</title>
        <authorList>
            <person name="Noda S."/>
            <person name="Yuki M."/>
            <person name="Ohkuma M."/>
        </authorList>
    </citation>
    <scope>NUCLEOTIDE SEQUENCE [LARGE SCALE GENOMIC DNA]</scope>
    <source>
        <strain evidence="5 6">Hs30E4-3</strain>
    </source>
</reference>
<evidence type="ECO:0000313" key="6">
    <source>
        <dbReference type="Proteomes" id="UP000480303"/>
    </source>
</evidence>